<comment type="similarity">
    <text evidence="1">Belongs to the asparagine synthetase family.</text>
</comment>
<dbReference type="InterPro" id="IPR017932">
    <property type="entry name" value="GATase_2_dom"/>
</dbReference>
<name>A0A6G1L311_9PEZI</name>
<dbReference type="InterPro" id="IPR014729">
    <property type="entry name" value="Rossmann-like_a/b/a_fold"/>
</dbReference>
<dbReference type="GO" id="GO:0005829">
    <property type="term" value="C:cytosol"/>
    <property type="evidence" value="ECO:0007669"/>
    <property type="project" value="TreeGrafter"/>
</dbReference>
<evidence type="ECO:0000256" key="2">
    <source>
        <dbReference type="ARBA" id="ARBA00022741"/>
    </source>
</evidence>
<dbReference type="AlphaFoldDB" id="A0A6G1L311"/>
<dbReference type="CDD" id="cd01991">
    <property type="entry name" value="Asn_synthase_B_C"/>
    <property type="match status" value="1"/>
</dbReference>
<dbReference type="PIRSF" id="PIRSF001589">
    <property type="entry name" value="Asn_synthetase_glu-h"/>
    <property type="match status" value="1"/>
</dbReference>
<dbReference type="PANTHER" id="PTHR43284">
    <property type="entry name" value="ASPARAGINE SYNTHETASE (GLUTAMINE-HYDROLYZING)"/>
    <property type="match status" value="1"/>
</dbReference>
<dbReference type="Gene3D" id="3.60.20.10">
    <property type="entry name" value="Glutamine Phosphoribosylpyrophosphate, subunit 1, domain 1"/>
    <property type="match status" value="1"/>
</dbReference>
<dbReference type="GO" id="GO:0004066">
    <property type="term" value="F:asparagine synthase (glutamine-hydrolyzing) activity"/>
    <property type="evidence" value="ECO:0007669"/>
    <property type="project" value="InterPro"/>
</dbReference>
<sequence>MCGISCVLSLTAPQHHQQQQQQQQQQHKAHTDGASTSTNGDSTAHRSKLDQDLRASLEQIRHRGPDATGTWISDECRVGTLATTPPSILVWRIRGRMLMVLSNLALGHVRLSINDLSPEGAQPFHCRSEVGGVHAVVNGEFYDYDTIRAELERETEYKFTSRSDSEIIIALYLHHGLNFTSYLRGEFACVLYDEEKDLFIAVRDRYGIKPLFYTVQPSSSGHGEEKRLLIAAEMKAFLPLGWQPEWDVRSLKEGGWNFDTRTLFKGVRKVRPGHYLTVQGGDGGRIEERPYWDATFPNKHTPDPRTPEELIEGVRARMLESVRLRLRADVPVGVYLSGGIDSSVIAGMVAHLVKEQNISLGSAPPSERVTCFSIAFDEDSGFDESAIANRTAEWLGVKYLKKRMNEAEMAKRFEDAVWHCEQHNADLNFVGKFALSEVPLENGHKVVLTGEGADETFAGYPLYLPDYLREKDEAWEAYNTLPEAKREQCLAEAEEAAREHYRSIGANPGSTNPHLPPRMLNGISTVTSMTAFQPDIFAPWTDAAYPATNPEWTIGTNLPGTARAHINQTWHPLHAALYTWSTGHLPNIFLTCLGDRTEMAHSIEARTPFLDHPLTEYINHLPPSTKLRYLPAEHRFVEKWILREASRPFITPELYARKKHPYSAPTRYAEGGPLHLLMKGLVTRESVEGLGFVCWEKVRGLVGRAFEEGEARSLRLVLVVAELVVLGRRFGVRGAGGA</sequence>
<evidence type="ECO:0000259" key="9">
    <source>
        <dbReference type="PROSITE" id="PS51278"/>
    </source>
</evidence>
<dbReference type="GO" id="GO:0006529">
    <property type="term" value="P:asparagine biosynthetic process"/>
    <property type="evidence" value="ECO:0007669"/>
    <property type="project" value="InterPro"/>
</dbReference>
<dbReference type="SUPFAM" id="SSF52402">
    <property type="entry name" value="Adenine nucleotide alpha hydrolases-like"/>
    <property type="match status" value="1"/>
</dbReference>
<dbReference type="Proteomes" id="UP000799436">
    <property type="component" value="Unassembled WGS sequence"/>
</dbReference>
<keyword evidence="3 5" id="KW-0067">ATP-binding</keyword>
<feature type="region of interest" description="Disordered" evidence="8">
    <location>
        <begin position="17"/>
        <end position="49"/>
    </location>
</feature>
<keyword evidence="2 5" id="KW-0547">Nucleotide-binding</keyword>
<protein>
    <submittedName>
        <fullName evidence="10">Glutamine-hydrolyzing asparagine synthase</fullName>
    </submittedName>
</protein>
<keyword evidence="11" id="KW-1185">Reference proteome</keyword>
<feature type="site" description="Important for beta-aspartyl-AMP intermediate formation" evidence="7">
    <location>
        <position position="451"/>
    </location>
</feature>
<gene>
    <name evidence="10" type="ORF">EJ03DRAFT_366725</name>
</gene>
<evidence type="ECO:0000256" key="1">
    <source>
        <dbReference type="ARBA" id="ARBA00005752"/>
    </source>
</evidence>
<dbReference type="Gene3D" id="3.40.50.620">
    <property type="entry name" value="HUPs"/>
    <property type="match status" value="2"/>
</dbReference>
<evidence type="ECO:0000256" key="3">
    <source>
        <dbReference type="ARBA" id="ARBA00022840"/>
    </source>
</evidence>
<keyword evidence="4" id="KW-0315">Glutamine amidotransferase</keyword>
<feature type="binding site" evidence="6">
    <location>
        <position position="374"/>
    </location>
    <ligand>
        <name>ATP</name>
        <dbReference type="ChEBI" id="CHEBI:30616"/>
    </ligand>
</feature>
<dbReference type="InterPro" id="IPR001962">
    <property type="entry name" value="Asn_synthase"/>
</dbReference>
<dbReference type="PANTHER" id="PTHR43284:SF1">
    <property type="entry name" value="ASPARAGINE SYNTHETASE"/>
    <property type="match status" value="1"/>
</dbReference>
<dbReference type="Pfam" id="PF00733">
    <property type="entry name" value="Asn_synthase"/>
    <property type="match status" value="1"/>
</dbReference>
<reference evidence="10" key="1">
    <citation type="journal article" date="2020" name="Stud. Mycol.">
        <title>101 Dothideomycetes genomes: a test case for predicting lifestyles and emergence of pathogens.</title>
        <authorList>
            <person name="Haridas S."/>
            <person name="Albert R."/>
            <person name="Binder M."/>
            <person name="Bloem J."/>
            <person name="Labutti K."/>
            <person name="Salamov A."/>
            <person name="Andreopoulos B."/>
            <person name="Baker S."/>
            <person name="Barry K."/>
            <person name="Bills G."/>
            <person name="Bluhm B."/>
            <person name="Cannon C."/>
            <person name="Castanera R."/>
            <person name="Culley D."/>
            <person name="Daum C."/>
            <person name="Ezra D."/>
            <person name="Gonzalez J."/>
            <person name="Henrissat B."/>
            <person name="Kuo A."/>
            <person name="Liang C."/>
            <person name="Lipzen A."/>
            <person name="Lutzoni F."/>
            <person name="Magnuson J."/>
            <person name="Mondo S."/>
            <person name="Nolan M."/>
            <person name="Ohm R."/>
            <person name="Pangilinan J."/>
            <person name="Park H.-J."/>
            <person name="Ramirez L."/>
            <person name="Alfaro M."/>
            <person name="Sun H."/>
            <person name="Tritt A."/>
            <person name="Yoshinaga Y."/>
            <person name="Zwiers L.-H."/>
            <person name="Turgeon B."/>
            <person name="Goodwin S."/>
            <person name="Spatafora J."/>
            <person name="Crous P."/>
            <person name="Grigoriev I."/>
        </authorList>
    </citation>
    <scope>NUCLEOTIDE SEQUENCE</scope>
    <source>
        <strain evidence="10">CBS 116005</strain>
    </source>
</reference>
<feature type="binding site" evidence="6">
    <location>
        <position position="164"/>
    </location>
    <ligand>
        <name>L-glutamine</name>
        <dbReference type="ChEBI" id="CHEBI:58359"/>
    </ligand>
</feature>
<feature type="domain" description="Glutamine amidotransferase type-2" evidence="9">
    <location>
        <begin position="2"/>
        <end position="281"/>
    </location>
</feature>
<organism evidence="10 11">
    <name type="scientific">Teratosphaeria nubilosa</name>
    <dbReference type="NCBI Taxonomy" id="161662"/>
    <lineage>
        <taxon>Eukaryota</taxon>
        <taxon>Fungi</taxon>
        <taxon>Dikarya</taxon>
        <taxon>Ascomycota</taxon>
        <taxon>Pezizomycotina</taxon>
        <taxon>Dothideomycetes</taxon>
        <taxon>Dothideomycetidae</taxon>
        <taxon>Mycosphaerellales</taxon>
        <taxon>Teratosphaeriaceae</taxon>
        <taxon>Teratosphaeria</taxon>
    </lineage>
</organism>
<feature type="compositionally biased region" description="Low complexity" evidence="8">
    <location>
        <begin position="17"/>
        <end position="26"/>
    </location>
</feature>
<dbReference type="InterPro" id="IPR029055">
    <property type="entry name" value="Ntn_hydrolases_N"/>
</dbReference>
<dbReference type="OrthoDB" id="409189at2759"/>
<evidence type="ECO:0000256" key="6">
    <source>
        <dbReference type="PIRSR" id="PIRSR001589-2"/>
    </source>
</evidence>
<dbReference type="Pfam" id="PF13537">
    <property type="entry name" value="GATase_7"/>
    <property type="match status" value="1"/>
</dbReference>
<dbReference type="GO" id="GO:0005524">
    <property type="term" value="F:ATP binding"/>
    <property type="evidence" value="ECO:0007669"/>
    <property type="project" value="UniProtKB-KW"/>
</dbReference>
<evidence type="ECO:0000256" key="5">
    <source>
        <dbReference type="PIRNR" id="PIRNR001589"/>
    </source>
</evidence>
<feature type="compositionally biased region" description="Polar residues" evidence="8">
    <location>
        <begin position="33"/>
        <end position="42"/>
    </location>
</feature>
<dbReference type="InterPro" id="IPR051786">
    <property type="entry name" value="ASN_synthetase/amidase"/>
</dbReference>
<evidence type="ECO:0000256" key="7">
    <source>
        <dbReference type="PIRSR" id="PIRSR001589-3"/>
    </source>
</evidence>
<evidence type="ECO:0000313" key="11">
    <source>
        <dbReference type="Proteomes" id="UP000799436"/>
    </source>
</evidence>
<dbReference type="EMBL" id="ML995865">
    <property type="protein sequence ID" value="KAF2766818.1"/>
    <property type="molecule type" value="Genomic_DNA"/>
</dbReference>
<evidence type="ECO:0000313" key="10">
    <source>
        <dbReference type="EMBL" id="KAF2766818.1"/>
    </source>
</evidence>
<evidence type="ECO:0000256" key="4">
    <source>
        <dbReference type="ARBA" id="ARBA00022962"/>
    </source>
</evidence>
<dbReference type="PROSITE" id="PS51278">
    <property type="entry name" value="GATASE_TYPE_2"/>
    <property type="match status" value="1"/>
</dbReference>
<dbReference type="SUPFAM" id="SSF56235">
    <property type="entry name" value="N-terminal nucleophile aminohydrolases (Ntn hydrolases)"/>
    <property type="match status" value="1"/>
</dbReference>
<dbReference type="CDD" id="cd00712">
    <property type="entry name" value="AsnB"/>
    <property type="match status" value="1"/>
</dbReference>
<dbReference type="InterPro" id="IPR033738">
    <property type="entry name" value="AsnB_N"/>
</dbReference>
<proteinExistence type="inferred from homology"/>
<dbReference type="InterPro" id="IPR006426">
    <property type="entry name" value="Asn_synth_AEB"/>
</dbReference>
<evidence type="ECO:0000256" key="8">
    <source>
        <dbReference type="SAM" id="MobiDB-lite"/>
    </source>
</evidence>
<dbReference type="NCBIfam" id="TIGR01536">
    <property type="entry name" value="asn_synth_AEB"/>
    <property type="match status" value="1"/>
</dbReference>
<accession>A0A6G1L311</accession>